<keyword evidence="9" id="KW-1185">Reference proteome</keyword>
<dbReference type="InterPro" id="IPR051463">
    <property type="entry name" value="Peptidase_U62_metallo"/>
</dbReference>
<dbReference type="GO" id="GO:0008237">
    <property type="term" value="F:metallopeptidase activity"/>
    <property type="evidence" value="ECO:0007669"/>
    <property type="project" value="UniProtKB-KW"/>
</dbReference>
<accession>A0A7W8FVT7</accession>
<dbReference type="Pfam" id="PF19289">
    <property type="entry name" value="PmbA_TldD_3rd"/>
    <property type="match status" value="1"/>
</dbReference>
<dbReference type="InterPro" id="IPR045569">
    <property type="entry name" value="Metalloprtase-TldD/E_C"/>
</dbReference>
<feature type="domain" description="Metalloprotease TldD/E central" evidence="7">
    <location>
        <begin position="110"/>
        <end position="217"/>
    </location>
</feature>
<proteinExistence type="inferred from homology"/>
<dbReference type="EMBL" id="JACHHK010000002">
    <property type="protein sequence ID" value="MBB5182561.1"/>
    <property type="molecule type" value="Genomic_DNA"/>
</dbReference>
<feature type="domain" description="Metalloprotease TldD/E C-terminal" evidence="6">
    <location>
        <begin position="224"/>
        <end position="456"/>
    </location>
</feature>
<dbReference type="RefSeq" id="WP_183327355.1">
    <property type="nucleotide sequence ID" value="NZ_JACHHK010000002.1"/>
</dbReference>
<dbReference type="Proteomes" id="UP000539953">
    <property type="component" value="Unassembled WGS sequence"/>
</dbReference>
<gene>
    <name evidence="8" type="ORF">HNQ47_000580</name>
</gene>
<evidence type="ECO:0000256" key="3">
    <source>
        <dbReference type="ARBA" id="ARBA00022801"/>
    </source>
</evidence>
<comment type="caution">
    <text evidence="8">The sequence shown here is derived from an EMBL/GenBank/DDBJ whole genome shotgun (WGS) entry which is preliminary data.</text>
</comment>
<dbReference type="GO" id="GO:0006508">
    <property type="term" value="P:proteolysis"/>
    <property type="evidence" value="ECO:0007669"/>
    <property type="project" value="UniProtKB-KW"/>
</dbReference>
<comment type="similarity">
    <text evidence="1">Belongs to the peptidase U62 family.</text>
</comment>
<dbReference type="AlphaFoldDB" id="A0A7W8FVT7"/>
<sequence>MLDQEMLEMILSRAMQSEADFAEVFEEDTMSESISALNENVEKVDRSRRAGIGIRLYQGNRSVYGYSTECDKDSLLALVDELRDGFGRKETNTIVDLQKQTYPADAAVDPVEAPLQDKINLMKRAEQTAMAYDARIVKVQTAMANVRQTVQIANSTGRLVQDTRIRTRLMVHAYAQEDDRLRSGFHGPGAGKGLEFYEEATPEAIAKEACRVALVMLEAEECPSGRMPVIIDNGFGGVIFHEACGHSLEATAVAKHQSVFADKLGKQIANRCVTAIDDGTIPGAWGSQHVDDEGNPQQKRVLISHGILKSYMIDQLNGRRMGMPSTGSGRRQSYRYEPTSRMSNTYIAPGKSTMAEMLEGIEKGLYAKKMGGGSVNPQTGEFNFAVNEGYLIENGKITKPVRGASLIGTGAEILMNIDKVGANVARAQGMCGSVSGNIPVDVGQPTIRVSSITVGGTKSE</sequence>
<dbReference type="InterPro" id="IPR002510">
    <property type="entry name" value="Metalloprtase-TldD/E_N"/>
</dbReference>
<keyword evidence="3" id="KW-0378">Hydrolase</keyword>
<evidence type="ECO:0000313" key="8">
    <source>
        <dbReference type="EMBL" id="MBB5182561.1"/>
    </source>
</evidence>
<dbReference type="GO" id="GO:0005829">
    <property type="term" value="C:cytosol"/>
    <property type="evidence" value="ECO:0007669"/>
    <property type="project" value="TreeGrafter"/>
</dbReference>
<name>A0A7W8FVT7_9FIRM</name>
<dbReference type="InterPro" id="IPR036059">
    <property type="entry name" value="TldD/PmbA_sf"/>
</dbReference>
<organism evidence="8 9">
    <name type="scientific">Catenisphaera adipataccumulans</name>
    <dbReference type="NCBI Taxonomy" id="700500"/>
    <lineage>
        <taxon>Bacteria</taxon>
        <taxon>Bacillati</taxon>
        <taxon>Bacillota</taxon>
        <taxon>Erysipelotrichia</taxon>
        <taxon>Erysipelotrichales</taxon>
        <taxon>Erysipelotrichaceae</taxon>
        <taxon>Catenisphaera</taxon>
    </lineage>
</organism>
<dbReference type="PIRSF" id="PIRSF004919">
    <property type="entry name" value="TldD"/>
    <property type="match status" value="1"/>
</dbReference>
<feature type="domain" description="Metalloprotease TldD/E N-terminal" evidence="5">
    <location>
        <begin position="22"/>
        <end position="82"/>
    </location>
</feature>
<dbReference type="Pfam" id="PF01523">
    <property type="entry name" value="PmbA_TldD_1st"/>
    <property type="match status" value="1"/>
</dbReference>
<dbReference type="PANTHER" id="PTHR30624:SF4">
    <property type="entry name" value="METALLOPROTEASE TLDD"/>
    <property type="match status" value="1"/>
</dbReference>
<dbReference type="Pfam" id="PF19290">
    <property type="entry name" value="PmbA_TldD_2nd"/>
    <property type="match status" value="1"/>
</dbReference>
<evidence type="ECO:0000256" key="2">
    <source>
        <dbReference type="ARBA" id="ARBA00022670"/>
    </source>
</evidence>
<evidence type="ECO:0000313" key="9">
    <source>
        <dbReference type="Proteomes" id="UP000539953"/>
    </source>
</evidence>
<dbReference type="PANTHER" id="PTHR30624">
    <property type="entry name" value="UNCHARACTERIZED PROTEIN TLDD AND PMBA"/>
    <property type="match status" value="1"/>
</dbReference>
<dbReference type="InterPro" id="IPR045570">
    <property type="entry name" value="Metalloprtase-TldD/E_cen_dom"/>
</dbReference>
<protein>
    <submittedName>
        <fullName evidence="8">TldD protein</fullName>
    </submittedName>
</protein>
<evidence type="ECO:0000256" key="1">
    <source>
        <dbReference type="ARBA" id="ARBA00005836"/>
    </source>
</evidence>
<evidence type="ECO:0000256" key="4">
    <source>
        <dbReference type="ARBA" id="ARBA00023049"/>
    </source>
</evidence>
<evidence type="ECO:0000259" key="7">
    <source>
        <dbReference type="Pfam" id="PF19290"/>
    </source>
</evidence>
<evidence type="ECO:0000259" key="6">
    <source>
        <dbReference type="Pfam" id="PF19289"/>
    </source>
</evidence>
<keyword evidence="2" id="KW-0645">Protease</keyword>
<evidence type="ECO:0000259" key="5">
    <source>
        <dbReference type="Pfam" id="PF01523"/>
    </source>
</evidence>
<dbReference type="Gene3D" id="3.30.2290.10">
    <property type="entry name" value="PmbA/TldD superfamily"/>
    <property type="match status" value="1"/>
</dbReference>
<dbReference type="InterPro" id="IPR035068">
    <property type="entry name" value="TldD/PmbA_N"/>
</dbReference>
<dbReference type="SUPFAM" id="SSF111283">
    <property type="entry name" value="Putative modulator of DNA gyrase, PmbA/TldD"/>
    <property type="match status" value="1"/>
</dbReference>
<keyword evidence="4" id="KW-0482">Metalloprotease</keyword>
<reference evidence="8 9" key="1">
    <citation type="submission" date="2020-08" db="EMBL/GenBank/DDBJ databases">
        <title>Genomic Encyclopedia of Type Strains, Phase IV (KMG-IV): sequencing the most valuable type-strain genomes for metagenomic binning, comparative biology and taxonomic classification.</title>
        <authorList>
            <person name="Goeker M."/>
        </authorList>
    </citation>
    <scope>NUCLEOTIDE SEQUENCE [LARGE SCALE GENOMIC DNA]</scope>
    <source>
        <strain evidence="8 9">DSM 25799</strain>
    </source>
</reference>
<dbReference type="InterPro" id="IPR025502">
    <property type="entry name" value="TldD"/>
</dbReference>